<proteinExistence type="predicted"/>
<reference evidence="1 2" key="1">
    <citation type="journal article" date="2012" name="J. Bacteriol.">
        <title>Draft Genome Sequence of the Purple Photosynthetic Bacterium Phaeospirillum molischianum DSM120, a Particularly Versatile Bacterium.</title>
        <authorList>
            <person name="Duquesne K."/>
            <person name="Prima V."/>
            <person name="Ji B."/>
            <person name="Rouy Z."/>
            <person name="Medigue C."/>
            <person name="Talla E."/>
            <person name="Sturgis J.N."/>
        </authorList>
    </citation>
    <scope>NUCLEOTIDE SEQUENCE [LARGE SCALE GENOMIC DNA]</scope>
    <source>
        <strain evidence="2">DSM120</strain>
    </source>
</reference>
<keyword evidence="2" id="KW-1185">Reference proteome</keyword>
<dbReference type="RefSeq" id="WP_002731261.1">
    <property type="nucleotide sequence ID" value="NZ_CAHP01000060.1"/>
</dbReference>
<comment type="caution">
    <text evidence="1">The sequence shown here is derived from an EMBL/GenBank/DDBJ whole genome shotgun (WGS) entry which is preliminary data.</text>
</comment>
<evidence type="ECO:0000313" key="1">
    <source>
        <dbReference type="EMBL" id="CCG43220.1"/>
    </source>
</evidence>
<organism evidence="1 2">
    <name type="scientific">Magnetospirillum molischianum DSM 120</name>
    <dbReference type="NCBI Taxonomy" id="1150626"/>
    <lineage>
        <taxon>Bacteria</taxon>
        <taxon>Pseudomonadati</taxon>
        <taxon>Pseudomonadota</taxon>
        <taxon>Alphaproteobacteria</taxon>
        <taxon>Rhodospirillales</taxon>
        <taxon>Rhodospirillaceae</taxon>
        <taxon>Magnetospirillum</taxon>
    </lineage>
</organism>
<dbReference type="STRING" id="1150626.PHAMO_80011"/>
<evidence type="ECO:0000313" key="2">
    <source>
        <dbReference type="Proteomes" id="UP000004169"/>
    </source>
</evidence>
<sequence>MLDKITRRLNTITDRIRAMVLFLALARKVNLDNPLAMARGLEPLIASVEHLLNRHDQIEASMASTETMLWSDARSPEGDDYNDLAAEVNALVAPLCALYANSPVR</sequence>
<gene>
    <name evidence="1" type="ORF">PHAMO_80011</name>
</gene>
<dbReference type="Proteomes" id="UP000004169">
    <property type="component" value="Unassembled WGS sequence"/>
</dbReference>
<accession>H8FXY2</accession>
<dbReference type="EMBL" id="CAHP01000060">
    <property type="protein sequence ID" value="CCG43220.1"/>
    <property type="molecule type" value="Genomic_DNA"/>
</dbReference>
<name>H8FXY2_MAGML</name>
<protein>
    <submittedName>
        <fullName evidence="1">Uncharacterized protein</fullName>
    </submittedName>
</protein>
<dbReference type="AlphaFoldDB" id="H8FXY2"/>